<evidence type="ECO:0000256" key="8">
    <source>
        <dbReference type="SAM" id="MobiDB-lite"/>
    </source>
</evidence>
<dbReference type="InterPro" id="IPR049439">
    <property type="entry name" value="TRAFD1-XIAF1_Znf"/>
</dbReference>
<protein>
    <recommendedName>
        <fullName evidence="7">TRAF-type zinc finger domain-containing protein 1</fullName>
    </recommendedName>
</protein>
<feature type="non-terminal residue" evidence="10">
    <location>
        <position position="1"/>
    </location>
</feature>
<feature type="domain" description="TRAFD1/XAF1 zinc finger" evidence="9">
    <location>
        <begin position="187"/>
        <end position="228"/>
    </location>
</feature>
<evidence type="ECO:0000256" key="6">
    <source>
        <dbReference type="ARBA" id="ARBA00037636"/>
    </source>
</evidence>
<feature type="region of interest" description="Disordered" evidence="8">
    <location>
        <begin position="433"/>
        <end position="455"/>
    </location>
</feature>
<accession>A0A8J7NDM9</accession>
<name>A0A8J7NDM9_ATRSP</name>
<sequence length="605" mass="66870">MSARRFRVTDILASHCTNFAVQPIGGPVGGPGSGRSSVAQLSSCSEAPLKGLHPQGFHSVSRQRALMQDGTHQDEAAEGRRVHADHLRSYTGIELYEIGYSKTVWDGCKRDIPAGNFTMHEMHCRRNIALCEHCQEPVPRSELEEHRQQEHTQVQCKCGLKVEKGQMETHQQLDCGLRLTGCRYCELEVAFSRLAEHEGYCGARTEPCPQCHRNVMVRELAAHPAVCGAQLPEERNNNRAGLGLARRQPEAWFETNAVRNVLRGHGLPNSSSPLGLGVPRTLEARVQNSTRAALRRNMALRNMDQNQTAKVENLARNTGWQGVETPGDESSELDYMLALSLQNDHSHDTWVDSWVHSWEGNGNRTAEATEVLTDTLSTLIQPFISEPIVGPDNNTLDRRTDAMLPCEFCEELFPVEDLILHQTGCSPANALASFSKQGGSQQEGPKPLDEAPSNSTSLWPRWDSVFIPCEFCGVTLEEDVVFHHQDKCDLRPRAACSVERPSLQKALPTKEDNIDRCSSELLRRRFGPQADPVSETHKWAAEAAVGRGVQDVAPLSSRGHWRPDLKSSLPPAGRAVHRASQLRRAGGRADSLLPEDHASPTALPG</sequence>
<dbReference type="PANTHER" id="PTHR16295">
    <property type="entry name" value="TRAF-TYPE ZINC FINGER PROTEIN-RELATED"/>
    <property type="match status" value="1"/>
</dbReference>
<evidence type="ECO:0000256" key="7">
    <source>
        <dbReference type="ARBA" id="ARBA00040410"/>
    </source>
</evidence>
<dbReference type="Pfam" id="PF21366">
    <property type="entry name" value="TRAFD1-XIAF1_ZnF"/>
    <property type="match status" value="1"/>
</dbReference>
<evidence type="ECO:0000256" key="2">
    <source>
        <dbReference type="ARBA" id="ARBA00022723"/>
    </source>
</evidence>
<feature type="compositionally biased region" description="Polar residues" evidence="8">
    <location>
        <begin position="433"/>
        <end position="443"/>
    </location>
</feature>
<dbReference type="AlphaFoldDB" id="A0A8J7NDM9"/>
<keyword evidence="4" id="KW-0862">Zinc</keyword>
<dbReference type="GO" id="GO:0045824">
    <property type="term" value="P:negative regulation of innate immune response"/>
    <property type="evidence" value="ECO:0007669"/>
    <property type="project" value="TreeGrafter"/>
</dbReference>
<keyword evidence="3" id="KW-0863">Zinc-finger</keyword>
<organism evidence="10 11">
    <name type="scientific">Atractosteus spatula</name>
    <name type="common">Alligator gar</name>
    <name type="synonym">Lepisosteus spatula</name>
    <dbReference type="NCBI Taxonomy" id="7917"/>
    <lineage>
        <taxon>Eukaryota</taxon>
        <taxon>Metazoa</taxon>
        <taxon>Chordata</taxon>
        <taxon>Craniata</taxon>
        <taxon>Vertebrata</taxon>
        <taxon>Euteleostomi</taxon>
        <taxon>Actinopterygii</taxon>
        <taxon>Neopterygii</taxon>
        <taxon>Holostei</taxon>
        <taxon>Semionotiformes</taxon>
        <taxon>Lepisosteidae</taxon>
        <taxon>Atractosteus</taxon>
    </lineage>
</organism>
<keyword evidence="5" id="KW-0007">Acetylation</keyword>
<gene>
    <name evidence="10" type="primary">Trafd1</name>
    <name evidence="10" type="ORF">GTO95_0001244</name>
</gene>
<evidence type="ECO:0000313" key="10">
    <source>
        <dbReference type="EMBL" id="MBN3311817.1"/>
    </source>
</evidence>
<dbReference type="GO" id="GO:0008270">
    <property type="term" value="F:zinc ion binding"/>
    <property type="evidence" value="ECO:0007669"/>
    <property type="project" value="UniProtKB-KW"/>
</dbReference>
<dbReference type="EMBL" id="JAAWVO010002597">
    <property type="protein sequence ID" value="MBN3311817.1"/>
    <property type="molecule type" value="Genomic_DNA"/>
</dbReference>
<keyword evidence="11" id="KW-1185">Reference proteome</keyword>
<dbReference type="PANTHER" id="PTHR16295:SF19">
    <property type="entry name" value="TRAF-TYPE ZINC FINGER DOMAIN-CONTAINING PROTEIN 1"/>
    <property type="match status" value="1"/>
</dbReference>
<reference evidence="10" key="1">
    <citation type="journal article" date="2021" name="Cell">
        <title>Tracing the genetic footprints of vertebrate landing in non-teleost ray-finned fishes.</title>
        <authorList>
            <person name="Bi X."/>
            <person name="Wang K."/>
            <person name="Yang L."/>
            <person name="Pan H."/>
            <person name="Jiang H."/>
            <person name="Wei Q."/>
            <person name="Fang M."/>
            <person name="Yu H."/>
            <person name="Zhu C."/>
            <person name="Cai Y."/>
            <person name="He Y."/>
            <person name="Gan X."/>
            <person name="Zeng H."/>
            <person name="Yu D."/>
            <person name="Zhu Y."/>
            <person name="Jiang H."/>
            <person name="Qiu Q."/>
            <person name="Yang H."/>
            <person name="Zhang Y.E."/>
            <person name="Wang W."/>
            <person name="Zhu M."/>
            <person name="He S."/>
            <person name="Zhang G."/>
        </authorList>
    </citation>
    <scope>NUCLEOTIDE SEQUENCE</scope>
    <source>
        <strain evidence="10">Allg_001</strain>
    </source>
</reference>
<keyword evidence="1" id="KW-0597">Phosphoprotein</keyword>
<comment type="function">
    <text evidence="6">Negative feedback regulator that controls excessive innate immune responses. Regulates both Toll-like receptor 4 (TLR4) and DDX58/RIG1-like helicases (RLH) pathways. May inhibit the LTR pathway by direct interaction with TRAF6 and attenuation of NF-kappa-B activation. May negatively regulate the RLH pathway downstream from MAVS and upstream of NF-kappa-B and IRF3.</text>
</comment>
<feature type="region of interest" description="Disordered" evidence="8">
    <location>
        <begin position="554"/>
        <end position="605"/>
    </location>
</feature>
<dbReference type="InterPro" id="IPR051986">
    <property type="entry name" value="Innate_Immune_Apopt_Reg"/>
</dbReference>
<keyword evidence="2" id="KW-0479">Metal-binding</keyword>
<dbReference type="Proteomes" id="UP000736164">
    <property type="component" value="Unassembled WGS sequence"/>
</dbReference>
<evidence type="ECO:0000313" key="11">
    <source>
        <dbReference type="Proteomes" id="UP000736164"/>
    </source>
</evidence>
<feature type="non-terminal residue" evidence="10">
    <location>
        <position position="605"/>
    </location>
</feature>
<dbReference type="Gene3D" id="3.30.40.10">
    <property type="entry name" value="Zinc/RING finger domain, C3HC4 (zinc finger)"/>
    <property type="match status" value="2"/>
</dbReference>
<dbReference type="InterPro" id="IPR013083">
    <property type="entry name" value="Znf_RING/FYVE/PHD"/>
</dbReference>
<proteinExistence type="predicted"/>
<dbReference type="GO" id="GO:0005739">
    <property type="term" value="C:mitochondrion"/>
    <property type="evidence" value="ECO:0007669"/>
    <property type="project" value="TreeGrafter"/>
</dbReference>
<evidence type="ECO:0000256" key="5">
    <source>
        <dbReference type="ARBA" id="ARBA00022990"/>
    </source>
</evidence>
<evidence type="ECO:0000259" key="9">
    <source>
        <dbReference type="Pfam" id="PF21366"/>
    </source>
</evidence>
<evidence type="ECO:0000256" key="4">
    <source>
        <dbReference type="ARBA" id="ARBA00022833"/>
    </source>
</evidence>
<evidence type="ECO:0000256" key="1">
    <source>
        <dbReference type="ARBA" id="ARBA00022553"/>
    </source>
</evidence>
<comment type="caution">
    <text evidence="10">The sequence shown here is derived from an EMBL/GenBank/DDBJ whole genome shotgun (WGS) entry which is preliminary data.</text>
</comment>
<evidence type="ECO:0000256" key="3">
    <source>
        <dbReference type="ARBA" id="ARBA00022771"/>
    </source>
</evidence>